<dbReference type="InterPro" id="IPR020829">
    <property type="entry name" value="GlycerAld_3-P_DH_cat"/>
</dbReference>
<evidence type="ECO:0000256" key="4">
    <source>
        <dbReference type="PIRSR" id="PIRSR000149-1"/>
    </source>
</evidence>
<dbReference type="Pfam" id="PF00044">
    <property type="entry name" value="Gp_dh_N"/>
    <property type="match status" value="1"/>
</dbReference>
<dbReference type="SUPFAM" id="SSF51735">
    <property type="entry name" value="NAD(P)-binding Rossmann-fold domains"/>
    <property type="match status" value="1"/>
</dbReference>
<feature type="binding site" evidence="5">
    <location>
        <position position="183"/>
    </location>
    <ligand>
        <name>D-glyceraldehyde 3-phosphate</name>
        <dbReference type="ChEBI" id="CHEBI:59776"/>
    </ligand>
</feature>
<dbReference type="InterPro" id="IPR020830">
    <property type="entry name" value="GlycerAld_3-P_DH_AS"/>
</dbReference>
<dbReference type="InterPro" id="IPR036291">
    <property type="entry name" value="NAD(P)-bd_dom_sf"/>
</dbReference>
<keyword evidence="6" id="KW-0520">NAD</keyword>
<evidence type="ECO:0000256" key="5">
    <source>
        <dbReference type="PIRSR" id="PIRSR000149-2"/>
    </source>
</evidence>
<feature type="active site" description="Nucleophile" evidence="4">
    <location>
        <position position="153"/>
    </location>
</feature>
<dbReference type="Gene3D" id="3.30.360.10">
    <property type="entry name" value="Dihydrodipicolinate Reductase, domain 2"/>
    <property type="match status" value="1"/>
</dbReference>
<dbReference type="GO" id="GO:0006006">
    <property type="term" value="P:glucose metabolic process"/>
    <property type="evidence" value="ECO:0007669"/>
    <property type="project" value="InterPro"/>
</dbReference>
<dbReference type="SMART" id="SM00846">
    <property type="entry name" value="Gp_dh_N"/>
    <property type="match status" value="1"/>
</dbReference>
<evidence type="ECO:0000256" key="9">
    <source>
        <dbReference type="RuleBase" id="RU361160"/>
    </source>
</evidence>
<feature type="binding site" evidence="5">
    <location>
        <begin position="211"/>
        <end position="212"/>
    </location>
    <ligand>
        <name>D-glyceraldehyde 3-phosphate</name>
        <dbReference type="ChEBI" id="CHEBI:59776"/>
    </ligand>
</feature>
<evidence type="ECO:0000313" key="11">
    <source>
        <dbReference type="EMBL" id="MYM19172.1"/>
    </source>
</evidence>
<dbReference type="PIRSF" id="PIRSF000149">
    <property type="entry name" value="GAP_DH"/>
    <property type="match status" value="1"/>
</dbReference>
<dbReference type="GO" id="GO:0050661">
    <property type="term" value="F:NADP binding"/>
    <property type="evidence" value="ECO:0007669"/>
    <property type="project" value="InterPro"/>
</dbReference>
<feature type="binding site" evidence="6">
    <location>
        <position position="121"/>
    </location>
    <ligand>
        <name>NAD(+)</name>
        <dbReference type="ChEBI" id="CHEBI:57540"/>
    </ligand>
</feature>
<accession>A0A6N9H6I3</accession>
<keyword evidence="12" id="KW-1185">Reference proteome</keyword>
<reference evidence="11 12" key="1">
    <citation type="submission" date="2020-01" db="EMBL/GenBank/DDBJ databases">
        <authorList>
            <person name="Deng T."/>
        </authorList>
    </citation>
    <scope>NUCLEOTIDE SEQUENCE [LARGE SCALE GENOMIC DNA]</scope>
    <source>
        <strain evidence="11 12">5221</strain>
    </source>
</reference>
<dbReference type="PROSITE" id="PS00071">
    <property type="entry name" value="GAPDH"/>
    <property type="match status" value="1"/>
</dbReference>
<dbReference type="Proteomes" id="UP000469215">
    <property type="component" value="Unassembled WGS sequence"/>
</dbReference>
<comment type="caution">
    <text evidence="11">The sequence shown here is derived from an EMBL/GenBank/DDBJ whole genome shotgun (WGS) entry which is preliminary data.</text>
</comment>
<dbReference type="PRINTS" id="PR00078">
    <property type="entry name" value="G3PDHDRGNASE"/>
</dbReference>
<dbReference type="GO" id="GO:0004365">
    <property type="term" value="F:glyceraldehyde-3-phosphate dehydrogenase (NAD+) (phosphorylating) activity"/>
    <property type="evidence" value="ECO:0007669"/>
    <property type="project" value="UniProtKB-ARBA"/>
</dbReference>
<name>A0A6N9H6I3_9MICO</name>
<dbReference type="GO" id="GO:0051287">
    <property type="term" value="F:NAD binding"/>
    <property type="evidence" value="ECO:0007669"/>
    <property type="project" value="InterPro"/>
</dbReference>
<keyword evidence="6" id="KW-0547">Nucleotide-binding</keyword>
<dbReference type="EMBL" id="WWEQ01000011">
    <property type="protein sequence ID" value="MYM19172.1"/>
    <property type="molecule type" value="Genomic_DNA"/>
</dbReference>
<feature type="binding site" evidence="5">
    <location>
        <begin position="152"/>
        <end position="154"/>
    </location>
    <ligand>
        <name>D-glyceraldehyde 3-phosphate</name>
        <dbReference type="ChEBI" id="CHEBI:59776"/>
    </ligand>
</feature>
<evidence type="ECO:0000259" key="10">
    <source>
        <dbReference type="SMART" id="SM00846"/>
    </source>
</evidence>
<dbReference type="Gene3D" id="3.40.50.720">
    <property type="entry name" value="NAD(P)-binding Rossmann-like Domain"/>
    <property type="match status" value="1"/>
</dbReference>
<keyword evidence="3 9" id="KW-0560">Oxidoreductase</keyword>
<organism evidence="11 12">
    <name type="scientific">Brevibacterium rongguiense</name>
    <dbReference type="NCBI Taxonomy" id="2695267"/>
    <lineage>
        <taxon>Bacteria</taxon>
        <taxon>Bacillati</taxon>
        <taxon>Actinomycetota</taxon>
        <taxon>Actinomycetes</taxon>
        <taxon>Micrococcales</taxon>
        <taxon>Brevibacteriaceae</taxon>
        <taxon>Brevibacterium</taxon>
    </lineage>
</organism>
<dbReference type="EC" id="1.2.1.-" evidence="9"/>
<evidence type="ECO:0000313" key="12">
    <source>
        <dbReference type="Proteomes" id="UP000469215"/>
    </source>
</evidence>
<evidence type="ECO:0000256" key="3">
    <source>
        <dbReference type="ARBA" id="ARBA00023002"/>
    </source>
</evidence>
<dbReference type="InterPro" id="IPR020828">
    <property type="entry name" value="GlycerAld_3-P_DH_NAD(P)-bd"/>
</dbReference>
<feature type="binding site" evidence="6">
    <location>
        <position position="315"/>
    </location>
    <ligand>
        <name>NAD(+)</name>
        <dbReference type="ChEBI" id="CHEBI:57540"/>
    </ligand>
</feature>
<sequence>MPIRVGINGFGRIGRSFLRHAHDEGRGIEVVAINDLTDNAHLAHLLKYDSVWRRFEAEIEHDDESITVDGKRIRATSIADPAQIPWAEAGADIVIESTGKFASRDKAAKHLDGGAKTVILSAPGKGTDGMFVLGVNAEDFDPAQHTVISNASCTTNCLAPVAKVLNDTVGIESGVMTTVHAYTGDQNLLDAPHKDFRRARAAALNIVPTTTGAASAVAKVIPELEGRLDGFAIRVPVPTGSLVDLTFVPARETSVEEINAAMLAASQGELAGILGYTDEPLVSSDIVMDPRSAIFDSQLTMRVGDQYKVIAWYDNEWGYSDRLFELTSLVGGKLQEAGK</sequence>
<proteinExistence type="inferred from homology"/>
<dbReference type="AlphaFoldDB" id="A0A6N9H6I3"/>
<feature type="binding site" evidence="6">
    <location>
        <begin position="12"/>
        <end position="13"/>
    </location>
    <ligand>
        <name>NAD(+)</name>
        <dbReference type="ChEBI" id="CHEBI:57540"/>
    </ligand>
</feature>
<feature type="binding site" evidence="5">
    <location>
        <position position="234"/>
    </location>
    <ligand>
        <name>D-glyceraldehyde 3-phosphate</name>
        <dbReference type="ChEBI" id="CHEBI:59776"/>
    </ligand>
</feature>
<dbReference type="FunFam" id="3.30.360.10:FF:000002">
    <property type="entry name" value="Glyceraldehyde-3-phosphate dehydrogenase"/>
    <property type="match status" value="1"/>
</dbReference>
<dbReference type="GO" id="GO:0005737">
    <property type="term" value="C:cytoplasm"/>
    <property type="evidence" value="ECO:0007669"/>
    <property type="project" value="UniProtKB-SubCell"/>
</dbReference>
<protein>
    <recommendedName>
        <fullName evidence="9">Glyceraldehyde-3-phosphate dehydrogenase</fullName>
        <ecNumber evidence="9">1.2.1.-</ecNumber>
    </recommendedName>
</protein>
<evidence type="ECO:0000256" key="8">
    <source>
        <dbReference type="RuleBase" id="RU000397"/>
    </source>
</evidence>
<comment type="subcellular location">
    <subcellularLocation>
        <location evidence="1">Cytoplasm</location>
    </subcellularLocation>
</comment>
<feature type="binding site" evidence="6">
    <location>
        <position position="35"/>
    </location>
    <ligand>
        <name>NAD(+)</name>
        <dbReference type="ChEBI" id="CHEBI:57540"/>
    </ligand>
</feature>
<feature type="site" description="Activates thiol group during catalysis" evidence="7">
    <location>
        <position position="180"/>
    </location>
</feature>
<dbReference type="PANTHER" id="PTHR43148">
    <property type="entry name" value="GLYCERALDEHYDE-3-PHOSPHATE DEHYDROGENASE 2"/>
    <property type="match status" value="1"/>
</dbReference>
<dbReference type="SUPFAM" id="SSF55347">
    <property type="entry name" value="Glyceraldehyde-3-phosphate dehydrogenase-like, C-terminal domain"/>
    <property type="match status" value="1"/>
</dbReference>
<dbReference type="CDD" id="cd05214">
    <property type="entry name" value="GAPDH_I_N"/>
    <property type="match status" value="1"/>
</dbReference>
<evidence type="ECO:0000256" key="6">
    <source>
        <dbReference type="PIRSR" id="PIRSR000149-3"/>
    </source>
</evidence>
<dbReference type="Pfam" id="PF02800">
    <property type="entry name" value="Gp_dh_C"/>
    <property type="match status" value="1"/>
</dbReference>
<evidence type="ECO:0000256" key="7">
    <source>
        <dbReference type="PIRSR" id="PIRSR000149-4"/>
    </source>
</evidence>
<dbReference type="CDD" id="cd18126">
    <property type="entry name" value="GAPDH_I_C"/>
    <property type="match status" value="1"/>
</dbReference>
<dbReference type="RefSeq" id="WP_160952607.1">
    <property type="nucleotide sequence ID" value="NZ_WWEQ01000011.1"/>
</dbReference>
<gene>
    <name evidence="11" type="primary">gap</name>
    <name evidence="11" type="ORF">GSY69_04090</name>
</gene>
<evidence type="ECO:0000256" key="2">
    <source>
        <dbReference type="ARBA" id="ARBA00007406"/>
    </source>
</evidence>
<feature type="domain" description="Glyceraldehyde 3-phosphate dehydrogenase NAD(P) binding" evidence="10">
    <location>
        <begin position="3"/>
        <end position="153"/>
    </location>
</feature>
<dbReference type="InterPro" id="IPR020831">
    <property type="entry name" value="GlycerAld/Erythrose_P_DH"/>
</dbReference>
<evidence type="ECO:0000256" key="1">
    <source>
        <dbReference type="ARBA" id="ARBA00004496"/>
    </source>
</evidence>
<dbReference type="FunFam" id="3.40.50.720:FF:000001">
    <property type="entry name" value="Glyceraldehyde-3-phosphate dehydrogenase"/>
    <property type="match status" value="1"/>
</dbReference>
<comment type="similarity">
    <text evidence="2 8">Belongs to the glyceraldehyde-3-phosphate dehydrogenase family.</text>
</comment>
<dbReference type="InterPro" id="IPR006424">
    <property type="entry name" value="Glyceraldehyde-3-P_DH_1"/>
</dbReference>
<dbReference type="NCBIfam" id="TIGR01534">
    <property type="entry name" value="GAPDH-I"/>
    <property type="match status" value="1"/>
</dbReference>